<dbReference type="Proteomes" id="UP000789366">
    <property type="component" value="Unassembled WGS sequence"/>
</dbReference>
<feature type="non-terminal residue" evidence="1">
    <location>
        <position position="158"/>
    </location>
</feature>
<organism evidence="1 2">
    <name type="scientific">Cetraspora pellucida</name>
    <dbReference type="NCBI Taxonomy" id="1433469"/>
    <lineage>
        <taxon>Eukaryota</taxon>
        <taxon>Fungi</taxon>
        <taxon>Fungi incertae sedis</taxon>
        <taxon>Mucoromycota</taxon>
        <taxon>Glomeromycotina</taxon>
        <taxon>Glomeromycetes</taxon>
        <taxon>Diversisporales</taxon>
        <taxon>Gigasporaceae</taxon>
        <taxon>Cetraspora</taxon>
    </lineage>
</organism>
<dbReference type="EMBL" id="CAJVPW010025796">
    <property type="protein sequence ID" value="CAG8710236.1"/>
    <property type="molecule type" value="Genomic_DNA"/>
</dbReference>
<comment type="caution">
    <text evidence="1">The sequence shown here is derived from an EMBL/GenBank/DDBJ whole genome shotgun (WGS) entry which is preliminary data.</text>
</comment>
<name>A0ACA9PHS2_9GLOM</name>
<keyword evidence="2" id="KW-1185">Reference proteome</keyword>
<evidence type="ECO:0000313" key="1">
    <source>
        <dbReference type="EMBL" id="CAG8710236.1"/>
    </source>
</evidence>
<proteinExistence type="predicted"/>
<gene>
    <name evidence="1" type="ORF">SPELUC_LOCUS11773</name>
</gene>
<evidence type="ECO:0000313" key="2">
    <source>
        <dbReference type="Proteomes" id="UP000789366"/>
    </source>
</evidence>
<reference evidence="1" key="1">
    <citation type="submission" date="2021-06" db="EMBL/GenBank/DDBJ databases">
        <authorList>
            <person name="Kallberg Y."/>
            <person name="Tangrot J."/>
            <person name="Rosling A."/>
        </authorList>
    </citation>
    <scope>NUCLEOTIDE SEQUENCE</scope>
    <source>
        <strain evidence="1">28 12/20/2015</strain>
    </source>
</reference>
<protein>
    <submittedName>
        <fullName evidence="1">17302_t:CDS:1</fullName>
    </submittedName>
</protein>
<sequence>MYTSAYFDITPPSQYSFLGFYQYRSNQNDFTFSFQKEANTLKKNLETILNNNSNSEIIEGVKVLKEKFGYENLLAVLRTPTTTAGFLCVARFMILRNHRAKFREVDKFWNNIENEYMNEELNTEEKGLQLDELRMARVIAQGASKATATVMENVDAKL</sequence>
<accession>A0ACA9PHS2</accession>